<evidence type="ECO:0000313" key="3">
    <source>
        <dbReference type="Proteomes" id="UP000005532"/>
    </source>
</evidence>
<proteinExistence type="predicted"/>
<dbReference type="EMBL" id="ACQL01000069">
    <property type="protein sequence ID" value="EER47428.1"/>
    <property type="molecule type" value="Genomic_DNA"/>
</dbReference>
<reference evidence="2 3" key="1">
    <citation type="journal article" date="2010" name="Vet. Microbiol.">
        <title>Production of haemolysins by strains of the Actinobacillus minor/porcitonsillarum complex.</title>
        <authorList>
            <person name="Arya G."/>
            <person name="Niven D.F."/>
        </authorList>
    </citation>
    <scope>NUCLEOTIDE SEQUENCE [LARGE SCALE GENOMIC DNA]</scope>
    <source>
        <strain evidence="2 3">NM305</strain>
    </source>
</reference>
<accession>C5S0J5</accession>
<name>C5S0J5_9PAST</name>
<keyword evidence="1" id="KW-1133">Transmembrane helix</keyword>
<organism evidence="2 3">
    <name type="scientific">Actinobacillus minor NM305</name>
    <dbReference type="NCBI Taxonomy" id="637911"/>
    <lineage>
        <taxon>Bacteria</taxon>
        <taxon>Pseudomonadati</taxon>
        <taxon>Pseudomonadota</taxon>
        <taxon>Gammaproteobacteria</taxon>
        <taxon>Pasteurellales</taxon>
        <taxon>Pasteurellaceae</taxon>
        <taxon>Actinobacillus</taxon>
    </lineage>
</organism>
<keyword evidence="1" id="KW-0472">Membrane</keyword>
<keyword evidence="1" id="KW-0812">Transmembrane</keyword>
<feature type="transmembrane region" description="Helical" evidence="1">
    <location>
        <begin position="6"/>
        <end position="34"/>
    </location>
</feature>
<comment type="caution">
    <text evidence="2">The sequence shown here is derived from an EMBL/GenBank/DDBJ whole genome shotgun (WGS) entry which is preliminary data.</text>
</comment>
<dbReference type="Proteomes" id="UP000005532">
    <property type="component" value="Unassembled WGS sequence"/>
</dbReference>
<protein>
    <submittedName>
        <fullName evidence="2">Uncharacterized protein</fullName>
    </submittedName>
</protein>
<dbReference type="AlphaFoldDB" id="C5S0J5"/>
<evidence type="ECO:0000313" key="2">
    <source>
        <dbReference type="EMBL" id="EER47428.1"/>
    </source>
</evidence>
<sequence length="46" mass="5143">MNAPFFVQHFIFVILIEKITACCFLGCGFILCLLCQNLTVAKNASF</sequence>
<gene>
    <name evidence="2" type="ORF">AM305_07103</name>
</gene>
<evidence type="ECO:0000256" key="1">
    <source>
        <dbReference type="SAM" id="Phobius"/>
    </source>
</evidence>